<dbReference type="AlphaFoldDB" id="A0A1B6IKQ7"/>
<feature type="non-terminal residue" evidence="2">
    <location>
        <position position="1"/>
    </location>
</feature>
<accession>A0A1B6IKQ7</accession>
<evidence type="ECO:0008006" key="3">
    <source>
        <dbReference type="Google" id="ProtNLM"/>
    </source>
</evidence>
<keyword evidence="1" id="KW-0732">Signal</keyword>
<evidence type="ECO:0000313" key="2">
    <source>
        <dbReference type="EMBL" id="JAS87512.1"/>
    </source>
</evidence>
<gene>
    <name evidence="2" type="ORF">g.6545</name>
</gene>
<feature type="chain" id="PRO_5008585278" description="PiggyBac transposable element-derived protein domain-containing protein" evidence="1">
    <location>
        <begin position="21"/>
        <end position="124"/>
    </location>
</feature>
<evidence type="ECO:0000256" key="1">
    <source>
        <dbReference type="SAM" id="SignalP"/>
    </source>
</evidence>
<reference evidence="2" key="1">
    <citation type="submission" date="2015-11" db="EMBL/GenBank/DDBJ databases">
        <title>De novo transcriptome assembly of four potential Pierce s Disease insect vectors from Arizona vineyards.</title>
        <authorList>
            <person name="Tassone E.E."/>
        </authorList>
    </citation>
    <scope>NUCLEOTIDE SEQUENCE</scope>
</reference>
<feature type="signal peptide" evidence="1">
    <location>
        <begin position="1"/>
        <end position="20"/>
    </location>
</feature>
<dbReference type="EMBL" id="GECU01020194">
    <property type="protein sequence ID" value="JAS87512.1"/>
    <property type="molecule type" value="Transcribed_RNA"/>
</dbReference>
<sequence>GKKWYWQLLSFLLNVSVNNAWQLYRWVEKSKPQQLDLLNFTRTISLAYLQKYSERLAIGRPPRQVLAVHKRVTLEVRFDGQNHVIVSNNKQSRCGQCKKNARMKCRKCNIALHTHCFEVFHNKA</sequence>
<name>A0A1B6IKQ7_9HEMI</name>
<protein>
    <recommendedName>
        <fullName evidence="3">PiggyBac transposable element-derived protein domain-containing protein</fullName>
    </recommendedName>
</protein>
<organism evidence="2">
    <name type="scientific">Homalodisca liturata</name>
    <dbReference type="NCBI Taxonomy" id="320908"/>
    <lineage>
        <taxon>Eukaryota</taxon>
        <taxon>Metazoa</taxon>
        <taxon>Ecdysozoa</taxon>
        <taxon>Arthropoda</taxon>
        <taxon>Hexapoda</taxon>
        <taxon>Insecta</taxon>
        <taxon>Pterygota</taxon>
        <taxon>Neoptera</taxon>
        <taxon>Paraneoptera</taxon>
        <taxon>Hemiptera</taxon>
        <taxon>Auchenorrhyncha</taxon>
        <taxon>Membracoidea</taxon>
        <taxon>Cicadellidae</taxon>
        <taxon>Cicadellinae</taxon>
        <taxon>Proconiini</taxon>
        <taxon>Homalodisca</taxon>
    </lineage>
</organism>
<proteinExistence type="predicted"/>